<name>A0A7S3FIB4_9EUKA</name>
<organism evidence="1">
    <name type="scientific">Haptolina ericina</name>
    <dbReference type="NCBI Taxonomy" id="156174"/>
    <lineage>
        <taxon>Eukaryota</taxon>
        <taxon>Haptista</taxon>
        <taxon>Haptophyta</taxon>
        <taxon>Prymnesiophyceae</taxon>
        <taxon>Prymnesiales</taxon>
        <taxon>Prymnesiaceae</taxon>
        <taxon>Haptolina</taxon>
    </lineage>
</organism>
<reference evidence="1" key="1">
    <citation type="submission" date="2021-01" db="EMBL/GenBank/DDBJ databases">
        <authorList>
            <person name="Corre E."/>
            <person name="Pelletier E."/>
            <person name="Niang G."/>
            <person name="Scheremetjew M."/>
            <person name="Finn R."/>
            <person name="Kale V."/>
            <person name="Holt S."/>
            <person name="Cochrane G."/>
            <person name="Meng A."/>
            <person name="Brown T."/>
            <person name="Cohen L."/>
        </authorList>
    </citation>
    <scope>NUCLEOTIDE SEQUENCE</scope>
    <source>
        <strain evidence="1">CCMP281</strain>
    </source>
</reference>
<dbReference type="SUPFAM" id="SSF50956">
    <property type="entry name" value="Thermostable phytase (3-phytase)"/>
    <property type="match status" value="1"/>
</dbReference>
<proteinExistence type="predicted"/>
<dbReference type="AlphaFoldDB" id="A0A7S3FIB4"/>
<accession>A0A7S3FIB4</accession>
<gene>
    <name evidence="1" type="ORF">HERI1096_LOCUS37991</name>
</gene>
<sequence length="152" mass="16921">MQDWAAACVCKVWRQGWADIAAQRRGLRTGRQLGELDFRLGTSVMLAAHPSGEWLAVTNENSSPGHYHTQLVDPAMRTLQAIPTGGVTGIAVSDDFIYATHISPRIQRYSARPPFAWSWSILWRSTATTDFIARALAQTVCYMSSCIHLNRT</sequence>
<protein>
    <submittedName>
        <fullName evidence="1">Uncharacterized protein</fullName>
    </submittedName>
</protein>
<dbReference type="EMBL" id="HBHX01068744">
    <property type="protein sequence ID" value="CAE0149601.1"/>
    <property type="molecule type" value="Transcribed_RNA"/>
</dbReference>
<evidence type="ECO:0000313" key="1">
    <source>
        <dbReference type="EMBL" id="CAE0149601.1"/>
    </source>
</evidence>